<evidence type="ECO:0000313" key="2">
    <source>
        <dbReference type="Proteomes" id="UP000192074"/>
    </source>
</evidence>
<dbReference type="AlphaFoldDB" id="A0A822VBW5"/>
<proteinExistence type="predicted"/>
<gene>
    <name evidence="1" type="ORF">AGR4A_pTi0015</name>
</gene>
<accession>A0A822VBW5</accession>
<reference evidence="1 2" key="1">
    <citation type="submission" date="2016-01" db="EMBL/GenBank/DDBJ databases">
        <authorList>
            <person name="Regsiter A."/>
            <person name="william w."/>
        </authorList>
    </citation>
    <scope>NUCLEOTIDE SEQUENCE [LARGE SCALE GENOMIC DNA]</scope>
    <source>
        <strain evidence="1 2">B6</strain>
    </source>
</reference>
<dbReference type="Proteomes" id="UP000192074">
    <property type="component" value="Unassembled WGS sequence"/>
</dbReference>
<organism evidence="1 2">
    <name type="scientific">Agrobacterium tumefaciens str. B6</name>
    <dbReference type="NCBI Taxonomy" id="1183423"/>
    <lineage>
        <taxon>Bacteria</taxon>
        <taxon>Pseudomonadati</taxon>
        <taxon>Pseudomonadota</taxon>
        <taxon>Alphaproteobacteria</taxon>
        <taxon>Hyphomicrobiales</taxon>
        <taxon>Rhizobiaceae</taxon>
        <taxon>Rhizobium/Agrobacterium group</taxon>
        <taxon>Agrobacterium</taxon>
        <taxon>Agrobacterium tumefaciens complex</taxon>
    </lineage>
</organism>
<sequence length="47" mass="5026">MGPFGERLMDVNKSPEPGMPRIQKLAKLGPVGVLSSLCTTAVVHTDF</sequence>
<dbReference type="EMBL" id="FCNL01000043">
    <property type="protein sequence ID" value="CVI25417.1"/>
    <property type="molecule type" value="Genomic_DNA"/>
</dbReference>
<name>A0A822VBW5_AGRTU</name>
<protein>
    <submittedName>
        <fullName evidence="1">Uncharacterized protein</fullName>
    </submittedName>
</protein>
<comment type="caution">
    <text evidence="1">The sequence shown here is derived from an EMBL/GenBank/DDBJ whole genome shotgun (WGS) entry which is preliminary data.</text>
</comment>
<evidence type="ECO:0000313" key="1">
    <source>
        <dbReference type="EMBL" id="CVI25417.1"/>
    </source>
</evidence>